<keyword evidence="8" id="KW-1185">Reference proteome</keyword>
<accession>K8WCA1</accession>
<dbReference type="RefSeq" id="WP_008912809.1">
    <property type="nucleotide sequence ID" value="NZ_KB233223.1"/>
</dbReference>
<gene>
    <name evidence="7" type="ORF">OOA_14092</name>
</gene>
<evidence type="ECO:0000256" key="4">
    <source>
        <dbReference type="ARBA" id="ARBA00022989"/>
    </source>
</evidence>
<feature type="transmembrane region" description="Helical" evidence="6">
    <location>
        <begin position="336"/>
        <end position="356"/>
    </location>
</feature>
<dbReference type="PIRSF" id="PIRSF006060">
    <property type="entry name" value="AA_transporter"/>
    <property type="match status" value="1"/>
</dbReference>
<dbReference type="eggNOG" id="COG0531">
    <property type="taxonomic scope" value="Bacteria"/>
</dbReference>
<feature type="transmembrane region" description="Helical" evidence="6">
    <location>
        <begin position="362"/>
        <end position="383"/>
    </location>
</feature>
<dbReference type="HOGENOM" id="CLU_045974_0_0_6"/>
<dbReference type="AlphaFoldDB" id="K8WCA1"/>
<dbReference type="EMBL" id="AKKL01000037">
    <property type="protein sequence ID" value="EKT58263.1"/>
    <property type="molecule type" value="Genomic_DNA"/>
</dbReference>
<dbReference type="InterPro" id="IPR002293">
    <property type="entry name" value="AA/rel_permease1"/>
</dbReference>
<evidence type="ECO:0000313" key="8">
    <source>
        <dbReference type="Proteomes" id="UP000009336"/>
    </source>
</evidence>
<feature type="transmembrane region" description="Helical" evidence="6">
    <location>
        <begin position="422"/>
        <end position="440"/>
    </location>
</feature>
<dbReference type="PANTHER" id="PTHR42770">
    <property type="entry name" value="AMINO ACID TRANSPORTER-RELATED"/>
    <property type="match status" value="1"/>
</dbReference>
<evidence type="ECO:0000256" key="6">
    <source>
        <dbReference type="SAM" id="Phobius"/>
    </source>
</evidence>
<keyword evidence="2" id="KW-1003">Cell membrane</keyword>
<dbReference type="OrthoDB" id="6743928at2"/>
<feature type="transmembrane region" description="Helical" evidence="6">
    <location>
        <begin position="129"/>
        <end position="145"/>
    </location>
</feature>
<evidence type="ECO:0000256" key="3">
    <source>
        <dbReference type="ARBA" id="ARBA00022692"/>
    </source>
</evidence>
<keyword evidence="4 6" id="KW-1133">Transmembrane helix</keyword>
<dbReference type="GO" id="GO:0022857">
    <property type="term" value="F:transmembrane transporter activity"/>
    <property type="evidence" value="ECO:0007669"/>
    <property type="project" value="InterPro"/>
</dbReference>
<feature type="transmembrane region" description="Helical" evidence="6">
    <location>
        <begin position="90"/>
        <end position="117"/>
    </location>
</feature>
<feature type="transmembrane region" description="Helical" evidence="6">
    <location>
        <begin position="395"/>
        <end position="416"/>
    </location>
</feature>
<dbReference type="PANTHER" id="PTHR42770:SF7">
    <property type="entry name" value="MEMBRANE PROTEIN"/>
    <property type="match status" value="1"/>
</dbReference>
<dbReference type="PATRIC" id="fig|1141662.3.peg.2862"/>
<dbReference type="Pfam" id="PF13520">
    <property type="entry name" value="AA_permease_2"/>
    <property type="match status" value="1"/>
</dbReference>
<comment type="subcellular location">
    <subcellularLocation>
        <location evidence="1">Cell membrane</location>
        <topology evidence="1">Multi-pass membrane protein</topology>
    </subcellularLocation>
</comment>
<feature type="transmembrane region" description="Helical" evidence="6">
    <location>
        <begin position="49"/>
        <end position="69"/>
    </location>
</feature>
<evidence type="ECO:0000256" key="1">
    <source>
        <dbReference type="ARBA" id="ARBA00004651"/>
    </source>
</evidence>
<dbReference type="GO" id="GO:0005886">
    <property type="term" value="C:plasma membrane"/>
    <property type="evidence" value="ECO:0007669"/>
    <property type="project" value="UniProtKB-SubCell"/>
</dbReference>
<dbReference type="Proteomes" id="UP000009336">
    <property type="component" value="Unassembled WGS sequence"/>
</dbReference>
<keyword evidence="3 6" id="KW-0812">Transmembrane</keyword>
<feature type="transmembrane region" description="Helical" evidence="6">
    <location>
        <begin position="284"/>
        <end position="308"/>
    </location>
</feature>
<protein>
    <submittedName>
        <fullName evidence="7">Putative amino acid permease</fullName>
    </submittedName>
</protein>
<comment type="caution">
    <text evidence="7">The sequence shown here is derived from an EMBL/GenBank/DDBJ whole genome shotgun (WGS) entry which is preliminary data.</text>
</comment>
<evidence type="ECO:0000256" key="2">
    <source>
        <dbReference type="ARBA" id="ARBA00022475"/>
    </source>
</evidence>
<reference evidence="7 8" key="1">
    <citation type="journal article" date="2012" name="BMC Genomics">
        <title>Comparative genomics of bacteria in the genus Providencia isolated from wild Drosophila melanogaster.</title>
        <authorList>
            <person name="Galac M.R."/>
            <person name="Lazzaro B.P."/>
        </authorList>
    </citation>
    <scope>NUCLEOTIDE SEQUENCE [LARGE SCALE GENOMIC DNA]</scope>
    <source>
        <strain evidence="7 8">DSM 19968</strain>
    </source>
</reference>
<feature type="transmembrane region" description="Helical" evidence="6">
    <location>
        <begin position="236"/>
        <end position="264"/>
    </location>
</feature>
<dbReference type="STRING" id="1141662.OOA_14092"/>
<proteinExistence type="predicted"/>
<feature type="transmembrane region" description="Helical" evidence="6">
    <location>
        <begin position="152"/>
        <end position="173"/>
    </location>
</feature>
<evidence type="ECO:0000313" key="7">
    <source>
        <dbReference type="EMBL" id="EKT58263.1"/>
    </source>
</evidence>
<sequence length="459" mass="49161">MNIKTEPTKKEGRLTIFDVVMITASGVTPASSIFVIAPLTIASAGSGSFISFLIAAFIATNIALCYAELGAAHPSAGGEYSIIKRLFGTLFGLQTYLFILVCAFFIPAVLASGAIPYLNTALGTNFDSATAGMWTVLIGGAIALLNIKTNAILTGVFLFLEIAILVLIAWLGFSNPNQPVDILISPVIANSTGLLEPVSTGLIIAMVGTALFSYNGYGAAVYMAEDMQKQGKPMAIAILLTLFIVVIVEIVPLAALIIGAPSLADMSKQADPIGYIITQLSGPTLAKVVCAAIYLSVFNAIIAIVVQFSRMIFSSGRDEFWFLSINKYLVKTDKRFNTPWVATIAYCIPSALLALYSNLAELTSFTVILLLFVYIIMAIAALFSRKKGAHHPYLMPLWPIPAIITLVSCLYVLWTLLATSTIKDFIVIITILILGLALNIKHRKKDKAAVIQSTKGKSS</sequence>
<feature type="transmembrane region" description="Helical" evidence="6">
    <location>
        <begin position="202"/>
        <end position="224"/>
    </location>
</feature>
<keyword evidence="5 6" id="KW-0472">Membrane</keyword>
<evidence type="ECO:0000256" key="5">
    <source>
        <dbReference type="ARBA" id="ARBA00023136"/>
    </source>
</evidence>
<organism evidence="7 8">
    <name type="scientific">Providencia burhodogranariea DSM 19968</name>
    <dbReference type="NCBI Taxonomy" id="1141662"/>
    <lineage>
        <taxon>Bacteria</taxon>
        <taxon>Pseudomonadati</taxon>
        <taxon>Pseudomonadota</taxon>
        <taxon>Gammaproteobacteria</taxon>
        <taxon>Enterobacterales</taxon>
        <taxon>Morganellaceae</taxon>
        <taxon>Providencia</taxon>
    </lineage>
</organism>
<feature type="transmembrane region" description="Helical" evidence="6">
    <location>
        <begin position="12"/>
        <end position="37"/>
    </location>
</feature>
<dbReference type="InterPro" id="IPR050367">
    <property type="entry name" value="APC_superfamily"/>
</dbReference>
<name>K8WCA1_9GAMM</name>
<dbReference type="Gene3D" id="1.20.1740.10">
    <property type="entry name" value="Amino acid/polyamine transporter I"/>
    <property type="match status" value="1"/>
</dbReference>